<dbReference type="GO" id="GO:0006869">
    <property type="term" value="P:lipid transport"/>
    <property type="evidence" value="ECO:0007669"/>
    <property type="project" value="UniProtKB-KW"/>
</dbReference>
<dbReference type="EMBL" id="RSCD01000005">
    <property type="protein sequence ID" value="RSH92887.1"/>
    <property type="molecule type" value="Genomic_DNA"/>
</dbReference>
<dbReference type="InterPro" id="IPR056747">
    <property type="entry name" value="VPS13-like_M"/>
</dbReference>
<dbReference type="InterPro" id="IPR016491">
    <property type="entry name" value="Septin"/>
</dbReference>
<dbReference type="Proteomes" id="UP000279259">
    <property type="component" value="Unassembled WGS sequence"/>
</dbReference>
<dbReference type="OrthoDB" id="428159at2759"/>
<feature type="region of interest" description="Disordered" evidence="6">
    <location>
        <begin position="1970"/>
        <end position="2027"/>
    </location>
</feature>
<dbReference type="Pfam" id="PF12624">
    <property type="entry name" value="VPS13_N"/>
    <property type="match status" value="1"/>
</dbReference>
<dbReference type="FunFam" id="3.40.50.300:FF:000238">
    <property type="entry name" value="Cell division control 12"/>
    <property type="match status" value="1"/>
</dbReference>
<dbReference type="InterPro" id="IPR056748">
    <property type="entry name" value="VPS13-like_C"/>
</dbReference>
<feature type="domain" description="Septin-type G" evidence="7">
    <location>
        <begin position="21"/>
        <end position="291"/>
    </location>
</feature>
<evidence type="ECO:0000259" key="7">
    <source>
        <dbReference type="PROSITE" id="PS51719"/>
    </source>
</evidence>
<dbReference type="InterPro" id="IPR009543">
    <property type="entry name" value="VPS13_VAB"/>
</dbReference>
<gene>
    <name evidence="8" type="ORF">EHS25_008333</name>
</gene>
<keyword evidence="3" id="KW-0445">Lipid transport</keyword>
<dbReference type="InterPro" id="IPR027417">
    <property type="entry name" value="P-loop_NTPase"/>
</dbReference>
<dbReference type="Pfam" id="PF25037">
    <property type="entry name" value="VPS13_C"/>
    <property type="match status" value="1"/>
</dbReference>
<evidence type="ECO:0000256" key="4">
    <source>
        <dbReference type="RuleBase" id="RU004560"/>
    </source>
</evidence>
<dbReference type="InterPro" id="IPR026854">
    <property type="entry name" value="VPS13_N"/>
</dbReference>
<evidence type="ECO:0000313" key="8">
    <source>
        <dbReference type="EMBL" id="RSH92887.1"/>
    </source>
</evidence>
<feature type="coiled-coil region" evidence="5">
    <location>
        <begin position="764"/>
        <end position="791"/>
    </location>
</feature>
<dbReference type="Pfam" id="PF25036">
    <property type="entry name" value="VPS13_VAB"/>
    <property type="match status" value="1"/>
</dbReference>
<comment type="similarity">
    <text evidence="1">Belongs to the VPS13 family.</text>
</comment>
<dbReference type="PANTHER" id="PTHR16166:SF93">
    <property type="entry name" value="INTERMEMBRANE LIPID TRANSFER PROTEIN VPS13"/>
    <property type="match status" value="1"/>
</dbReference>
<keyword evidence="4" id="KW-0547">Nucleotide-binding</keyword>
<evidence type="ECO:0000256" key="3">
    <source>
        <dbReference type="ARBA" id="ARBA00023055"/>
    </source>
</evidence>
<feature type="region of interest" description="Disordered" evidence="6">
    <location>
        <begin position="1390"/>
        <end position="1412"/>
    </location>
</feature>
<dbReference type="Pfam" id="PF25033">
    <property type="entry name" value="VPS13_M"/>
    <property type="match status" value="1"/>
</dbReference>
<protein>
    <recommendedName>
        <fullName evidence="7">Septin-type G domain-containing protein</fullName>
    </recommendedName>
</protein>
<keyword evidence="2" id="KW-0813">Transport</keyword>
<dbReference type="GO" id="GO:0007005">
    <property type="term" value="P:mitochondrion organization"/>
    <property type="evidence" value="ECO:0007669"/>
    <property type="project" value="TreeGrafter"/>
</dbReference>
<keyword evidence="9" id="KW-1185">Reference proteome</keyword>
<comment type="caution">
    <text evidence="8">The sequence shown here is derived from an EMBL/GenBank/DDBJ whole genome shotgun (WGS) entry which is preliminary data.</text>
</comment>
<evidence type="ECO:0000256" key="2">
    <source>
        <dbReference type="ARBA" id="ARBA00022448"/>
    </source>
</evidence>
<accession>A0A427YP90</accession>
<name>A0A427YP90_9TREE</name>
<dbReference type="PROSITE" id="PS51719">
    <property type="entry name" value="G_SEPTIN"/>
    <property type="match status" value="1"/>
</dbReference>
<dbReference type="CDD" id="cd01850">
    <property type="entry name" value="CDC_Septin"/>
    <property type="match status" value="1"/>
</dbReference>
<sequence>MTDGIGIANLPNQRHKIVNQLGSHFTLMVVGESGLGKTTLINTLFATEICTPRNYKQRWPKQTDKTTEVEILKADLEERGFNIKLTVIDTPGFGDYVNNRDSWTPIIDFIDDQHESYMRQEQQPHRKEKQDLRIHACLYFIRPSGAGLKPLDVEIMKRLGTRVNLIPVVAKADTMTQEDLQRFKAVVIAAQGIKVYAPPIDSEDEGAAEHARQIQAFMPYSIIGSTDDVTTADGRSVKGRQYLWGVAEVENDDHCDFRRLRSLLIRTYMLDLVQSTEENHYEAYRVSQMETRKFGEPKVKKVDNPKFREEEELLRKRFTDQVKLEEARFRQWEQHLIAERDRLNKDLEAAHSSIKAIESELEQISAYHPAMQALKDVALRLLNVYVSPYVENLNAHDLSVSVFGGNLQFHGLHLKKSLLERFGLPVEIVAGDIGSLSVTIPWTQLKNQPVKIAIEDVYVLARARAPGRVDPEEDERVDQATKQERLRSAEAVDSAAAQVSTGNDETKQTYVGAIISKVVDNVQIHVKGIHVRYEDSTSTPEHPFAAGVTLDEFKAVSTDGNWVETFIHDSLAGVHKLVKLNALSVYFDTDTTTLDKGVEDRQGTIDALRQMLAGSPKHQYILKPVTGEARCIVNKTMSKETPKVDAQVIFDEIGIVLDRDQYRDVLSVVDVFHFYRRTHQYHKFRPPEEDFQANPAKARLKFALDAISSEVHERHRRWTWDYLRDRRDTRKRYVELYVKKLALPEGKQLGAELQYEDIRFFRSVARAKAKQDAATRRKLEAERKKSEASRQTWGQWLWGSGGKPAEEGGMTEEDKKELDEIIDYDAAAAAMVESAPKDFMKARVSATLNKGSFSLRSDPHGRNSDVIALVFDSFSADAIQYTESVFGKVALGGFRVYDGTMEGSLYPQIVRVKDIEAKGNGRQTSLDVGGTDVALAEISDGLAERKDVDPFFVMEVEHNPLDGRADNAVTVKMRHLEIIYHKGYVEAVVQFLKPPESQLESIGALLDAAGQTLDGIRKETRAGLEYALEQHKTIDLRVDMNAPIIIIPMDQALVLDAGHIAVESKLADKEQLKTIQSKRGRQYNDEDYRQLEDLMYDKLSLHLDSTQLLMGADVETLMNALESPHDNGEGDVHILERINMSFSVQNAIVNAPNLTRFKIAGELPELRVNFSDRKYNVRPHPVHRGPSVSFRPQLIEEYILDDTRSIRSTRTVDTDTKDDAASTGTGEKGDQFYEAHDDTTERRALHQITFEFSFSVGKLQASLFKSTSPTAERALADAVLEGFGLVFALRKYDMSVDLFLRNVTLAMVEKGKVRRPLLSSAEESTEDSDLKLVRVRYMRVQKESPEFMTKYEGVDQSVDTELSTFKITVAPEPILSLYDFIMTTFVPTQEQPPAQTEENDDEDDEQPKSSDKIRVRVKVTSAQADVAIMLRSGTLRVGARLGNISLEDLSEETVAEPSFKKLLSIEGGELADFSYETYDPTDKETFPGYNSSVNLRAGSLKFTFMEGPIRDLYAFALKFARMKAVYDAASQAAVQRASEVTRMHYDVVVKTPIIVLPRDGLESPDRLVLRLGEIVAKNEYLGDAQDTATIDASLNGISVSSEITVGDKTATLQMVEDVGITASIKQTGNAAHRTNPQQADTEITTEMSDVKLALTQRQYTLLMSVLESLPRALSEVADAEESMAPTPELSTPSTPAEEPTEANVNLEPELAIVKSAGAEPELWTSLDLVFSVKSVALELYTNDAVTQQDLKANSIARFTLVQSQLGVKMLSDGAMEADMLQYTKSGGADGSALAIATVDSPRFILAVDPLAALLEFAISPFKKSADAEPEPLPEEPQDLVEGPAKQSGALAFRVEIISATVIVLANDADQRSQAIQLEIKEVLLSQQSILALKIDQLGMSFGRMDKPKDRVTFLDQLNVALSLDTRRRGSQQMTSFEVEIPDPVIFRASYTDIMLIMDIVNKAIAAAGKALTPESATQSGRRDSVSGTRRTSDARRRSSVGDALSESTSTAMVPAKTTTRRSSISKRRRSLESSKVLVTKEQLKVRINGFQFVLVGDLQETPMVHLSTTEFAVMVNDWSGDMKMATSITTSIRYFNLTNSYFEPLMDPWKFDLRVNRTTAGPDSNPMSIRLSARERLELNLTSAFIELAITSMTVWSKEAADRVREGRGTDAPFRVVNRTGLALVLWPESSDLNKPVKGAKRLEDGADVPWRFEDRKHTRDNVSAVRHNALGIQLQDTPWEALRGISVDREGEHVLALRPKLDKVSHQLMCEIRLDKNIKVVTFRSTFNVENETSLPIEMIIVDAHGKASGGAIKIDPGQSCPLPLEAAYEKRFRLRPLRGFGFEHSWSMPLHWRQLMARPIRPVSCKHQTPKEPAFYFQAQAIFNAKDPSTRIYPRLSLRLRAPVELENLLPYDLKFRIHDKNTGLSSSNYLIRGGTSPIHTVELSHLLLLSVHPQETIFKQSDYAIINTDDPELPIEDHFLLAEPQGLKLMLKLHYFTFPDSGGAFKVQVYSPFILLNKTGFPFDLAAKTWTGGQAPIAGRQLFEDDHRLEKPTPFMFGFPNEDRRNRLCLRVDDSKWSKPMSFEPVSADMQIVMPSSDGSRDAYVGLSYAEGLGKYKLSKVITIAPRFLIKNTFSYAIKVRQHSTDHVIDIKPAERKAYIELHNRAPPQLSIAFDEPNLKWSAPFNMADIGRTHLKVQRETSRGSRTYLVRVETHLLGSSIFIFISRETDLWPLKLRNETGVDFTFQQTDEGGEAANNPVFELRAKTTTDYAWDYPTAENKRIRFMLDGVPLPRPVDMMAIGIQPPMKVPPTRPGKKSITLSLDVQADGASQLLVISPYDEETNVYKPARRNASGMRRTESTDSITTTSFETVAVSEKPNMSVLVDLEGIGISVITKRPDELVYISLRGLKIGYSDFPQYYDAFVDCKWIQIDNQLFGGIFPIILYPTVVPKDGKELESHPTLQASVAVLKDQSHGVIFVKYATILLQAMTVEIDEDFLFAVLEFAKFKDAAWKEASEDTLIEFPAAIPEPNIQSAQADIFFEALQLQPMSLELSFMRTDRVNVDEKVSTRNPFYYGLNALTMTLGNVNAAPLNFRALFLENSRLSIPSLQERVILHYQEQAIAQIYRVLGSADFLGNPVGLFNNISSGFSDIFYEPYQGIVMHGNKDIGLGIARGATSFAKKTVFGITDSMTKFTSSIGKGLSAATLDAEYQSKRRMTQRRNKPKHALYGVAAGASAFADSVTSAFEGVASKPMEGAEKGGAAGFAKGVGKGFVGLFTKPAVGVMDFLAASTEGIRNTTTVFDQQDIDRVRLPRFIASDGVLRPFSSRDALGQSWLKELDAGAYFHESYVAHLDVPGDDAVSILSSTRLLLVQLRKLKVIWQVPFEELQSLSLESSGISLILRGGTQGPFLPIADQTGREWFFKNIGKVVVQYNKSHAQRDD</sequence>
<dbReference type="GO" id="GO:0005938">
    <property type="term" value="C:cell cortex"/>
    <property type="evidence" value="ECO:0007669"/>
    <property type="project" value="UniProtKB-ARBA"/>
</dbReference>
<feature type="region of interest" description="Disordered" evidence="6">
    <location>
        <begin position="1676"/>
        <end position="1702"/>
    </location>
</feature>
<dbReference type="InterPro" id="IPR030379">
    <property type="entry name" value="G_SEPTIN_dom"/>
</dbReference>
<comment type="similarity">
    <text evidence="4">Belongs to the TRAFAC class TrmE-Era-EngA-EngB-Septin-like GTPase superfamily. Septin GTPase family.</text>
</comment>
<evidence type="ECO:0000256" key="6">
    <source>
        <dbReference type="SAM" id="MobiDB-lite"/>
    </source>
</evidence>
<reference evidence="8 9" key="1">
    <citation type="submission" date="2018-11" db="EMBL/GenBank/DDBJ databases">
        <title>Genome sequence of Saitozyma podzolica DSM 27192.</title>
        <authorList>
            <person name="Aliyu H."/>
            <person name="Gorte O."/>
            <person name="Ochsenreither K."/>
        </authorList>
    </citation>
    <scope>NUCLEOTIDE SEQUENCE [LARGE SCALE GENOMIC DNA]</scope>
    <source>
        <strain evidence="8 9">DSM 27192</strain>
    </source>
</reference>
<dbReference type="Gene3D" id="3.40.50.300">
    <property type="entry name" value="P-loop containing nucleotide triphosphate hydrolases"/>
    <property type="match status" value="1"/>
</dbReference>
<dbReference type="STRING" id="1890683.A0A427YP90"/>
<dbReference type="GO" id="GO:0045324">
    <property type="term" value="P:late endosome to vacuole transport"/>
    <property type="evidence" value="ECO:0007669"/>
    <property type="project" value="TreeGrafter"/>
</dbReference>
<dbReference type="GO" id="GO:0006623">
    <property type="term" value="P:protein targeting to vacuole"/>
    <property type="evidence" value="ECO:0007669"/>
    <property type="project" value="TreeGrafter"/>
</dbReference>
<keyword evidence="5" id="KW-0175">Coiled coil</keyword>
<dbReference type="SUPFAM" id="SSF52540">
    <property type="entry name" value="P-loop containing nucleoside triphosphate hydrolases"/>
    <property type="match status" value="1"/>
</dbReference>
<dbReference type="Pfam" id="PF00735">
    <property type="entry name" value="Septin"/>
    <property type="match status" value="1"/>
</dbReference>
<proteinExistence type="inferred from homology"/>
<dbReference type="GO" id="GO:0032156">
    <property type="term" value="C:septin cytoskeleton"/>
    <property type="evidence" value="ECO:0007669"/>
    <property type="project" value="UniProtKB-ARBA"/>
</dbReference>
<dbReference type="InterPro" id="IPR026847">
    <property type="entry name" value="VPS13"/>
</dbReference>
<evidence type="ECO:0000256" key="1">
    <source>
        <dbReference type="ARBA" id="ARBA00006545"/>
    </source>
</evidence>
<dbReference type="GO" id="GO:0045053">
    <property type="term" value="P:protein retention in Golgi apparatus"/>
    <property type="evidence" value="ECO:0007669"/>
    <property type="project" value="TreeGrafter"/>
</dbReference>
<feature type="region of interest" description="Disordered" evidence="6">
    <location>
        <begin position="1210"/>
        <end position="1231"/>
    </location>
</feature>
<feature type="compositionally biased region" description="Basic and acidic residues" evidence="6">
    <location>
        <begin position="1980"/>
        <end position="1996"/>
    </location>
</feature>
<keyword evidence="4" id="KW-0342">GTP-binding</keyword>
<organism evidence="8 9">
    <name type="scientific">Saitozyma podzolica</name>
    <dbReference type="NCBI Taxonomy" id="1890683"/>
    <lineage>
        <taxon>Eukaryota</taxon>
        <taxon>Fungi</taxon>
        <taxon>Dikarya</taxon>
        <taxon>Basidiomycota</taxon>
        <taxon>Agaricomycotina</taxon>
        <taxon>Tremellomycetes</taxon>
        <taxon>Tremellales</taxon>
        <taxon>Trimorphomycetaceae</taxon>
        <taxon>Saitozyma</taxon>
    </lineage>
</organism>
<dbReference type="PANTHER" id="PTHR16166">
    <property type="entry name" value="VACUOLAR PROTEIN SORTING-ASSOCIATED PROTEIN VPS13"/>
    <property type="match status" value="1"/>
</dbReference>
<feature type="compositionally biased region" description="Basic and acidic residues" evidence="6">
    <location>
        <begin position="1210"/>
        <end position="1220"/>
    </location>
</feature>
<evidence type="ECO:0000313" key="9">
    <source>
        <dbReference type="Proteomes" id="UP000279259"/>
    </source>
</evidence>
<evidence type="ECO:0000256" key="5">
    <source>
        <dbReference type="SAM" id="Coils"/>
    </source>
</evidence>
<dbReference type="GO" id="GO:0005525">
    <property type="term" value="F:GTP binding"/>
    <property type="evidence" value="ECO:0007669"/>
    <property type="project" value="UniProtKB-KW"/>
</dbReference>